<dbReference type="AlphaFoldDB" id="A0A7H0VDL4"/>
<dbReference type="GO" id="GO:0043190">
    <property type="term" value="C:ATP-binding cassette (ABC) transporter complex"/>
    <property type="evidence" value="ECO:0007669"/>
    <property type="project" value="InterPro"/>
</dbReference>
<dbReference type="PROSITE" id="PS51257">
    <property type="entry name" value="PROKAR_LIPOPROTEIN"/>
    <property type="match status" value="1"/>
</dbReference>
<organism evidence="2 3">
    <name type="scientific">Croceimicrobium hydrocarbonivorans</name>
    <dbReference type="NCBI Taxonomy" id="2761580"/>
    <lineage>
        <taxon>Bacteria</taxon>
        <taxon>Pseudomonadati</taxon>
        <taxon>Bacteroidota</taxon>
        <taxon>Flavobacteriia</taxon>
        <taxon>Flavobacteriales</taxon>
        <taxon>Owenweeksiaceae</taxon>
        <taxon>Croceimicrobium</taxon>
    </lineage>
</organism>
<evidence type="ECO:0000259" key="1">
    <source>
        <dbReference type="Pfam" id="PF00496"/>
    </source>
</evidence>
<dbReference type="Gene3D" id="3.10.105.10">
    <property type="entry name" value="Dipeptide-binding Protein, Domain 3"/>
    <property type="match status" value="1"/>
</dbReference>
<dbReference type="GO" id="GO:0015833">
    <property type="term" value="P:peptide transport"/>
    <property type="evidence" value="ECO:0007669"/>
    <property type="project" value="TreeGrafter"/>
</dbReference>
<dbReference type="GO" id="GO:1904680">
    <property type="term" value="F:peptide transmembrane transporter activity"/>
    <property type="evidence" value="ECO:0007669"/>
    <property type="project" value="TreeGrafter"/>
</dbReference>
<proteinExistence type="predicted"/>
<accession>A0A7H0VDL4</accession>
<keyword evidence="3" id="KW-1185">Reference proteome</keyword>
<dbReference type="InterPro" id="IPR039424">
    <property type="entry name" value="SBP_5"/>
</dbReference>
<dbReference type="CDD" id="cd00995">
    <property type="entry name" value="PBP2_NikA_DppA_OppA_like"/>
    <property type="match status" value="1"/>
</dbReference>
<protein>
    <submittedName>
        <fullName evidence="2">ABC transporter substrate-binding protein</fullName>
    </submittedName>
</protein>
<gene>
    <name evidence="2" type="ORF">H4K34_15760</name>
</gene>
<dbReference type="Pfam" id="PF00496">
    <property type="entry name" value="SBP_bac_5"/>
    <property type="match status" value="1"/>
</dbReference>
<name>A0A7H0VDL4_9FLAO</name>
<dbReference type="Gene3D" id="3.40.190.10">
    <property type="entry name" value="Periplasmic binding protein-like II"/>
    <property type="match status" value="1"/>
</dbReference>
<sequence>MRKASIILLGLILGACSGPPKRDLNTVFRYNEAAGISSLDPAFARNQANIWACHQLFNGLVRMDDQLQVQADLAESWEVLDSGRLYRFQLRPNVYFHSNACFGEDSTRELKASDVLYSLNRLRDPQLAAPGSWVLNLVDSIKVNGDYQIEIHLQKPFAPFLGILSMKYCSVVPKEAIAYYGSEFSQHPVGTGPFYFKIWLENEKLVLRKNKAYYQKDEDGNSLPYLEAVAVDFISDKQSAFLEFLKGNLDFLSGLDASYKDELLSPEGELRSKYQEGFSLYRQPYLNTEYLAFLMDPKAGLPETQYWQIKELRQALNYCFDRRKMMRFLRNNVGTAAEQGMIPKGLPAYDSSANYGYSYQPEKVDSLLAAAGFPGGKGLPELRLQTNSSYLDLCEYLQGEAAKRGIRIKVELNPPSTLRQAMATGKSPFFRASWIADYPDAENYLSLFYSPNQAPNGPNYSRYSSVAFDSLYEAASRTANDSLRIKLYQQMDSLVMADAPVIPLYYDQVLRFYPNSIEGLGGNALNLLDLTRVRKGAQ</sequence>
<evidence type="ECO:0000313" key="2">
    <source>
        <dbReference type="EMBL" id="QNR23812.1"/>
    </source>
</evidence>
<dbReference type="InterPro" id="IPR030678">
    <property type="entry name" value="Peptide/Ni-bd"/>
</dbReference>
<dbReference type="Gene3D" id="3.90.76.10">
    <property type="entry name" value="Dipeptide-binding Protein, Domain 1"/>
    <property type="match status" value="1"/>
</dbReference>
<dbReference type="GO" id="GO:0030288">
    <property type="term" value="C:outer membrane-bounded periplasmic space"/>
    <property type="evidence" value="ECO:0007669"/>
    <property type="project" value="UniProtKB-ARBA"/>
</dbReference>
<dbReference type="Proteomes" id="UP000516305">
    <property type="component" value="Chromosome"/>
</dbReference>
<dbReference type="EMBL" id="CP060139">
    <property type="protein sequence ID" value="QNR23812.1"/>
    <property type="molecule type" value="Genomic_DNA"/>
</dbReference>
<dbReference type="PIRSF" id="PIRSF002741">
    <property type="entry name" value="MppA"/>
    <property type="match status" value="1"/>
</dbReference>
<dbReference type="SUPFAM" id="SSF53850">
    <property type="entry name" value="Periplasmic binding protein-like II"/>
    <property type="match status" value="1"/>
</dbReference>
<evidence type="ECO:0000313" key="3">
    <source>
        <dbReference type="Proteomes" id="UP000516305"/>
    </source>
</evidence>
<reference evidence="2 3" key="1">
    <citation type="submission" date="2020-08" db="EMBL/GenBank/DDBJ databases">
        <title>Croceimicrobium hydrocarbonivorans gen. nov., sp. nov., a novel marine bacterium isolated from a bacterial consortium that degrades polyethylene terephthalate.</title>
        <authorList>
            <person name="Liu R."/>
        </authorList>
    </citation>
    <scope>NUCLEOTIDE SEQUENCE [LARGE SCALE GENOMIC DNA]</scope>
    <source>
        <strain evidence="2 3">A20-9</strain>
    </source>
</reference>
<dbReference type="PANTHER" id="PTHR30290">
    <property type="entry name" value="PERIPLASMIC BINDING COMPONENT OF ABC TRANSPORTER"/>
    <property type="match status" value="1"/>
</dbReference>
<dbReference type="KEGG" id="chyd:H4K34_15760"/>
<feature type="domain" description="Solute-binding protein family 5" evidence="1">
    <location>
        <begin position="69"/>
        <end position="454"/>
    </location>
</feature>
<dbReference type="InterPro" id="IPR000914">
    <property type="entry name" value="SBP_5_dom"/>
</dbReference>
<dbReference type="RefSeq" id="WP_210758347.1">
    <property type="nucleotide sequence ID" value="NZ_CP060139.1"/>
</dbReference>